<feature type="compositionally biased region" description="Basic and acidic residues" evidence="1">
    <location>
        <begin position="19"/>
        <end position="29"/>
    </location>
</feature>
<dbReference type="HOGENOM" id="CLU_3049776_0_0_1"/>
<proteinExistence type="predicted"/>
<name>F0UME1_AJEC8</name>
<dbReference type="EMBL" id="DS990640">
    <property type="protein sequence ID" value="EGC48132.1"/>
    <property type="molecule type" value="Genomic_DNA"/>
</dbReference>
<evidence type="ECO:0000313" key="2">
    <source>
        <dbReference type="EMBL" id="EGC48132.1"/>
    </source>
</evidence>
<accession>F0UME1</accession>
<gene>
    <name evidence="2" type="ORF">HCEG_07348</name>
    <name evidence="3" type="ORF">I7I53_01785</name>
</gene>
<feature type="region of interest" description="Disordered" evidence="1">
    <location>
        <begin position="1"/>
        <end position="54"/>
    </location>
</feature>
<reference evidence="4" key="1">
    <citation type="submission" date="2008-07" db="EMBL/GenBank/DDBJ databases">
        <title>Annotation of Ajellomyces capsulatus strain H88.</title>
        <authorList>
            <person name="Champion M."/>
            <person name="Cuomo C."/>
            <person name="Ma L.-J."/>
            <person name="Henn M.R."/>
            <person name="Sil A."/>
            <person name="Goldman B."/>
            <person name="Young S.K."/>
            <person name="Kodira C.D."/>
            <person name="Zeng Q."/>
            <person name="Koehrsen M."/>
            <person name="Alvarado L."/>
            <person name="Berlin A."/>
            <person name="Borenstein D."/>
            <person name="Chen Z."/>
            <person name="Engels R."/>
            <person name="Freedman E."/>
            <person name="Gellesch M."/>
            <person name="Goldberg J."/>
            <person name="Griggs A."/>
            <person name="Gujja S."/>
            <person name="Heiman D."/>
            <person name="Hepburn T."/>
            <person name="Howarth C."/>
            <person name="Jen D."/>
            <person name="Larson L."/>
            <person name="Lewis B."/>
            <person name="Mehta T."/>
            <person name="Park D."/>
            <person name="Pearson M."/>
            <person name="Roberts A."/>
            <person name="Saif S."/>
            <person name="Shea T."/>
            <person name="Shenoy N."/>
            <person name="Sisk P."/>
            <person name="Stolte C."/>
            <person name="Sykes S."/>
            <person name="Walk T."/>
            <person name="White J."/>
            <person name="Yandava C."/>
            <person name="Klein B."/>
            <person name="McEwen J.G."/>
            <person name="Puccia R."/>
            <person name="Goldman G.H."/>
            <person name="Felipe M.S."/>
            <person name="Nino-Vega G."/>
            <person name="San-Blas G."/>
            <person name="Taylor J."/>
            <person name="Mendoza L."/>
            <person name="Galagan J."/>
            <person name="Nusbaum C."/>
            <person name="Birren B."/>
        </authorList>
    </citation>
    <scope>NUCLEOTIDE SEQUENCE [LARGE SCALE GENOMIC DNA]</scope>
    <source>
        <strain evidence="4">H88</strain>
    </source>
</reference>
<reference evidence="3" key="2">
    <citation type="submission" date="2021-01" db="EMBL/GenBank/DDBJ databases">
        <title>Chromosome-level genome assembly of a human fungal pathogen reveals clustering of transcriptionally co-regulated genes.</title>
        <authorList>
            <person name="Voorhies M."/>
            <person name="Cohen S."/>
            <person name="Shea T.P."/>
            <person name="Petrus S."/>
            <person name="Munoz J.F."/>
            <person name="Poplawski S."/>
            <person name="Goldman W.E."/>
            <person name="Michael T."/>
            <person name="Cuomo C.A."/>
            <person name="Sil A."/>
            <person name="Beyhan S."/>
        </authorList>
    </citation>
    <scope>NUCLEOTIDE SEQUENCE</scope>
    <source>
        <strain evidence="3">H88</strain>
    </source>
</reference>
<sequence>MLRTSTPSLMSCLATSEPKPGRLEGRQENSDDTSLSSTQELSRHGPWTDDLGAA</sequence>
<dbReference type="AlphaFoldDB" id="F0UME1"/>
<organism evidence="4">
    <name type="scientific">Ajellomyces capsulatus (strain H88)</name>
    <name type="common">Darling's disease fungus</name>
    <name type="synonym">Histoplasma capsulatum</name>
    <dbReference type="NCBI Taxonomy" id="544711"/>
    <lineage>
        <taxon>Eukaryota</taxon>
        <taxon>Fungi</taxon>
        <taxon>Dikarya</taxon>
        <taxon>Ascomycota</taxon>
        <taxon>Pezizomycotina</taxon>
        <taxon>Eurotiomycetes</taxon>
        <taxon>Eurotiomycetidae</taxon>
        <taxon>Onygenales</taxon>
        <taxon>Ajellomycetaceae</taxon>
        <taxon>Histoplasma</taxon>
    </lineage>
</organism>
<dbReference type="EMBL" id="CP069104">
    <property type="protein sequence ID" value="QSS54282.1"/>
    <property type="molecule type" value="Genomic_DNA"/>
</dbReference>
<protein>
    <submittedName>
        <fullName evidence="2">Predicted protein</fullName>
    </submittedName>
</protein>
<dbReference type="VEuPathDB" id="FungiDB:I7I53_01785"/>
<evidence type="ECO:0000313" key="4">
    <source>
        <dbReference type="Proteomes" id="UP000008142"/>
    </source>
</evidence>
<evidence type="ECO:0000313" key="3">
    <source>
        <dbReference type="EMBL" id="QSS54282.1"/>
    </source>
</evidence>
<dbReference type="Proteomes" id="UP000008142">
    <property type="component" value="Unassembled WGS sequence"/>
</dbReference>
<evidence type="ECO:0000256" key="1">
    <source>
        <dbReference type="SAM" id="MobiDB-lite"/>
    </source>
</evidence>
<dbReference type="Proteomes" id="UP000663419">
    <property type="component" value="Chromosome 3"/>
</dbReference>